<dbReference type="RefSeq" id="WP_129870684.1">
    <property type="nucleotide sequence ID" value="NZ_RYUO01000002.1"/>
</dbReference>
<dbReference type="InterPro" id="IPR004590">
    <property type="entry name" value="ssDNA_annealing_RecT"/>
</dbReference>
<keyword evidence="2" id="KW-0238">DNA-binding</keyword>
<dbReference type="NCBIfam" id="TIGR00616">
    <property type="entry name" value="rect"/>
    <property type="match status" value="1"/>
</dbReference>
<feature type="compositionally biased region" description="Polar residues" evidence="1">
    <location>
        <begin position="251"/>
        <end position="264"/>
    </location>
</feature>
<gene>
    <name evidence="2" type="ORF">PG2017B_0749</name>
</gene>
<reference evidence="2 3" key="1">
    <citation type="submission" date="2018-12" db="EMBL/GenBank/DDBJ databases">
        <title>Unveiling genomic diversity among members of the Bifidobacterium pseudolongum species, a widely distributed gut commensal of the animal kingdom.</title>
        <authorList>
            <person name="Lugli G.A."/>
            <person name="Duranti S."/>
            <person name="Albert K."/>
            <person name="Mancabelli L."/>
            <person name="Napoli S."/>
            <person name="Viappiani A."/>
            <person name="Anzalone R."/>
            <person name="Longhi G."/>
            <person name="Milani C."/>
            <person name="Turroni F."/>
            <person name="Alessandri G."/>
            <person name="Sela D.A."/>
            <person name="Van Sinderen D."/>
            <person name="Ventura M."/>
        </authorList>
    </citation>
    <scope>NUCLEOTIDE SEQUENCE [LARGE SCALE GENOMIC DNA]</scope>
    <source>
        <strain evidence="2 3">2017B</strain>
    </source>
</reference>
<feature type="region of interest" description="Disordered" evidence="1">
    <location>
        <begin position="246"/>
        <end position="271"/>
    </location>
</feature>
<accession>A0A4Q5AMS7</accession>
<name>A0A4Q5AMS7_9BIFI</name>
<sequence length="271" mass="29891">MGTLATTAQNNELAPMTTESDIHALVRSKRAQIEAVMSNALDPQLLYSILQTAMAREPKLLQCTPESIISCCLKCAVLGLKPSSVDGLGKAYILPYGNKNYQTGQMEATFILGYKGMLDLARRTGEIKTLNATPVFEDDGIKLFMDETGQPYIKAGEVNLNANHDPSKLQFVFLNAEFTNGGHYRTYMTRAEIDAVRARSKAGDKGPWKSDYVAMARKTVVRRAFPYLPVSTEAQSAAVSDETTPHYDFLNRNTKPVNTTTPVETIKEPTQ</sequence>
<comment type="caution">
    <text evidence="2">The sequence shown here is derived from an EMBL/GenBank/DDBJ whole genome shotgun (WGS) entry which is preliminary data.</text>
</comment>
<evidence type="ECO:0000313" key="2">
    <source>
        <dbReference type="EMBL" id="RYQ30939.1"/>
    </source>
</evidence>
<organism evidence="2 3">
    <name type="scientific">Bifidobacterium pseudolongum subsp. globosum</name>
    <dbReference type="NCBI Taxonomy" id="1690"/>
    <lineage>
        <taxon>Bacteria</taxon>
        <taxon>Bacillati</taxon>
        <taxon>Actinomycetota</taxon>
        <taxon>Actinomycetes</taxon>
        <taxon>Bifidobacteriales</taxon>
        <taxon>Bifidobacteriaceae</taxon>
        <taxon>Bifidobacterium</taxon>
    </lineage>
</organism>
<dbReference type="EMBL" id="RYUT01000002">
    <property type="protein sequence ID" value="RYQ30939.1"/>
    <property type="molecule type" value="Genomic_DNA"/>
</dbReference>
<dbReference type="InterPro" id="IPR018330">
    <property type="entry name" value="RecT_fam"/>
</dbReference>
<evidence type="ECO:0000256" key="1">
    <source>
        <dbReference type="SAM" id="MobiDB-lite"/>
    </source>
</evidence>
<dbReference type="AlphaFoldDB" id="A0A4Q5AMS7"/>
<evidence type="ECO:0000313" key="3">
    <source>
        <dbReference type="Proteomes" id="UP000291920"/>
    </source>
</evidence>
<dbReference type="GO" id="GO:0006259">
    <property type="term" value="P:DNA metabolic process"/>
    <property type="evidence" value="ECO:0007669"/>
    <property type="project" value="InterPro"/>
</dbReference>
<proteinExistence type="predicted"/>
<dbReference type="Pfam" id="PF03837">
    <property type="entry name" value="RecT"/>
    <property type="match status" value="1"/>
</dbReference>
<dbReference type="GO" id="GO:0003677">
    <property type="term" value="F:DNA binding"/>
    <property type="evidence" value="ECO:0007669"/>
    <property type="project" value="UniProtKB-KW"/>
</dbReference>
<dbReference type="Proteomes" id="UP000291920">
    <property type="component" value="Unassembled WGS sequence"/>
</dbReference>
<protein>
    <submittedName>
        <fullName evidence="2">DNA-binding, phage related protein</fullName>
    </submittedName>
</protein>